<evidence type="ECO:0000313" key="1">
    <source>
        <dbReference type="EMBL" id="JAH51542.1"/>
    </source>
</evidence>
<sequence length="26" mass="3059">MCCICMLLFLCYCLTKIKEVRVEISC</sequence>
<dbReference type="AlphaFoldDB" id="A0A0E9TDM8"/>
<proteinExistence type="predicted"/>
<reference evidence="1" key="2">
    <citation type="journal article" date="2015" name="Fish Shellfish Immunol.">
        <title>Early steps in the European eel (Anguilla anguilla)-Vibrio vulnificus interaction in the gills: Role of the RtxA13 toxin.</title>
        <authorList>
            <person name="Callol A."/>
            <person name="Pajuelo D."/>
            <person name="Ebbesson L."/>
            <person name="Teles M."/>
            <person name="MacKenzie S."/>
            <person name="Amaro C."/>
        </authorList>
    </citation>
    <scope>NUCLEOTIDE SEQUENCE</scope>
</reference>
<dbReference type="EMBL" id="GBXM01057035">
    <property type="protein sequence ID" value="JAH51542.1"/>
    <property type="molecule type" value="Transcribed_RNA"/>
</dbReference>
<reference evidence="1" key="1">
    <citation type="submission" date="2014-11" db="EMBL/GenBank/DDBJ databases">
        <authorList>
            <person name="Amaro Gonzalez C."/>
        </authorList>
    </citation>
    <scope>NUCLEOTIDE SEQUENCE</scope>
</reference>
<organism evidence="1">
    <name type="scientific">Anguilla anguilla</name>
    <name type="common">European freshwater eel</name>
    <name type="synonym">Muraena anguilla</name>
    <dbReference type="NCBI Taxonomy" id="7936"/>
    <lineage>
        <taxon>Eukaryota</taxon>
        <taxon>Metazoa</taxon>
        <taxon>Chordata</taxon>
        <taxon>Craniata</taxon>
        <taxon>Vertebrata</taxon>
        <taxon>Euteleostomi</taxon>
        <taxon>Actinopterygii</taxon>
        <taxon>Neopterygii</taxon>
        <taxon>Teleostei</taxon>
        <taxon>Anguilliformes</taxon>
        <taxon>Anguillidae</taxon>
        <taxon>Anguilla</taxon>
    </lineage>
</organism>
<name>A0A0E9TDM8_ANGAN</name>
<accession>A0A0E9TDM8</accession>
<protein>
    <submittedName>
        <fullName evidence="1">Uncharacterized protein</fullName>
    </submittedName>
</protein>